<evidence type="ECO:0000313" key="2">
    <source>
        <dbReference type="Proteomes" id="UP000824588"/>
    </source>
</evidence>
<evidence type="ECO:0000313" key="1">
    <source>
        <dbReference type="EMBL" id="QYY82995.1"/>
    </source>
</evidence>
<keyword evidence="2" id="KW-1185">Reference proteome</keyword>
<reference evidence="1 2" key="1">
    <citation type="journal article" date="2022" name="Int. J. Syst. Evol. Microbiol.">
        <title>Pseudomonas germanica sp. nov., isolated from Iris germanica rhizomes.</title>
        <authorList>
            <person name="Atanasov K.E."/>
            <person name="Galbis D.M."/>
            <person name="Gallego J."/>
            <person name="Serpico A."/>
            <person name="Bosch M."/>
            <person name="Altabella T."/>
            <person name="Ferrer A."/>
        </authorList>
    </citation>
    <scope>NUCLEOTIDE SEQUENCE [LARGE SCALE GENOMIC DNA]</scope>
    <source>
        <strain evidence="1 2">FIT28</strain>
    </source>
</reference>
<name>A0ABX8YSR5_9PSED</name>
<dbReference type="Proteomes" id="UP000824588">
    <property type="component" value="Chromosome"/>
</dbReference>
<dbReference type="RefSeq" id="WP_220557943.1">
    <property type="nucleotide sequence ID" value="NZ_CP071586.1"/>
</dbReference>
<proteinExistence type="predicted"/>
<accession>A0ABX8YSR5</accession>
<organism evidence="1 2">
    <name type="scientific">Pseudomonas germanica</name>
    <dbReference type="NCBI Taxonomy" id="2815720"/>
    <lineage>
        <taxon>Bacteria</taxon>
        <taxon>Pseudomonadati</taxon>
        <taxon>Pseudomonadota</taxon>
        <taxon>Gammaproteobacteria</taxon>
        <taxon>Pseudomonadales</taxon>
        <taxon>Pseudomonadaceae</taxon>
        <taxon>Pseudomonas</taxon>
    </lineage>
</organism>
<dbReference type="EMBL" id="CP071586">
    <property type="protein sequence ID" value="QYY82995.1"/>
    <property type="molecule type" value="Genomic_DNA"/>
</dbReference>
<sequence length="154" mass="17386">MPIKDLELDKLKKSGEGTVIAKLNKDYVTDKFEGKPDHFVTDNKIVALKATYQKSSTISFTINLTFDANIKPGRHEFSTEHFPSPFRFSYTSGSHTKGYTSAKNAGFIVVEEFNIAKGIFKAVFNFTFLDFDTWELHQVHDGQIDVKGLEIIEG</sequence>
<gene>
    <name evidence="1" type="ORF">J0G10_05955</name>
</gene>
<protein>
    <submittedName>
        <fullName evidence="1">Uncharacterized protein</fullName>
    </submittedName>
</protein>